<comment type="similarity">
    <text evidence="2 8">Belongs to the Casparian strip membrane proteins (CASP) family.</text>
</comment>
<feature type="domain" description="Casparian strip membrane protein" evidence="9">
    <location>
        <begin position="1"/>
        <end position="78"/>
    </location>
</feature>
<evidence type="ECO:0000256" key="7">
    <source>
        <dbReference type="ARBA" id="ARBA00023136"/>
    </source>
</evidence>
<evidence type="ECO:0000256" key="8">
    <source>
        <dbReference type="RuleBase" id="RU361233"/>
    </source>
</evidence>
<dbReference type="Proteomes" id="UP000824469">
    <property type="component" value="Unassembled WGS sequence"/>
</dbReference>
<feature type="transmembrane region" description="Helical" evidence="8">
    <location>
        <begin position="34"/>
        <end position="60"/>
    </location>
</feature>
<evidence type="ECO:0000259" key="9">
    <source>
        <dbReference type="Pfam" id="PF04535"/>
    </source>
</evidence>
<feature type="transmembrane region" description="Helical" evidence="8">
    <location>
        <begin position="6"/>
        <end position="22"/>
    </location>
</feature>
<proteinExistence type="inferred from homology"/>
<dbReference type="InterPro" id="IPR006702">
    <property type="entry name" value="CASP_dom"/>
</dbReference>
<name>A0AA38FP38_TAXCH</name>
<dbReference type="EMBL" id="JAHRHJ020000007">
    <property type="protein sequence ID" value="KAH9307915.1"/>
    <property type="molecule type" value="Genomic_DNA"/>
</dbReference>
<dbReference type="InterPro" id="IPR006459">
    <property type="entry name" value="CASP/CASPL"/>
</dbReference>
<comment type="caution">
    <text evidence="10">The sequence shown here is derived from an EMBL/GenBank/DDBJ whole genome shotgun (WGS) entry which is preliminary data.</text>
</comment>
<evidence type="ECO:0000256" key="4">
    <source>
        <dbReference type="ARBA" id="ARBA00022475"/>
    </source>
</evidence>
<evidence type="ECO:0000256" key="2">
    <source>
        <dbReference type="ARBA" id="ARBA00007651"/>
    </source>
</evidence>
<keyword evidence="6 8" id="KW-1133">Transmembrane helix</keyword>
<comment type="subunit">
    <text evidence="3 8">Homodimer and heterodimers.</text>
</comment>
<evidence type="ECO:0000256" key="5">
    <source>
        <dbReference type="ARBA" id="ARBA00022692"/>
    </source>
</evidence>
<keyword evidence="11" id="KW-1185">Reference proteome</keyword>
<evidence type="ECO:0000256" key="1">
    <source>
        <dbReference type="ARBA" id="ARBA00004651"/>
    </source>
</evidence>
<dbReference type="GO" id="GO:0005886">
    <property type="term" value="C:plasma membrane"/>
    <property type="evidence" value="ECO:0007669"/>
    <property type="project" value="UniProtKB-SubCell"/>
</dbReference>
<dbReference type="InterPro" id="IPR044173">
    <property type="entry name" value="CASPL"/>
</dbReference>
<gene>
    <name evidence="10" type="ORF">KI387_035826</name>
</gene>
<dbReference type="PANTHER" id="PTHR36488">
    <property type="entry name" value="CASP-LIKE PROTEIN 1U1"/>
    <property type="match status" value="1"/>
</dbReference>
<protein>
    <recommendedName>
        <fullName evidence="8">CASP-like protein</fullName>
    </recommendedName>
</protein>
<dbReference type="Pfam" id="PF04535">
    <property type="entry name" value="CASP_dom"/>
    <property type="match status" value="1"/>
</dbReference>
<dbReference type="AlphaFoldDB" id="A0AA38FP38"/>
<comment type="subcellular location">
    <subcellularLocation>
        <location evidence="1 8">Cell membrane</location>
        <topology evidence="1 8">Multi-pass membrane protein</topology>
    </subcellularLocation>
</comment>
<feature type="non-terminal residue" evidence="10">
    <location>
        <position position="1"/>
    </location>
</feature>
<keyword evidence="4 8" id="KW-1003">Cell membrane</keyword>
<accession>A0AA38FP38</accession>
<keyword evidence="7 8" id="KW-0472">Membrane</keyword>
<sequence length="78" mass="8236">FFVVANAVACVYGFLTAPISLLKAKAKCSIAAKFLVFLLDLAMVALVMAAVSVAAAISYLGQEGNSHTHWSPICNNFD</sequence>
<organism evidence="10 11">
    <name type="scientific">Taxus chinensis</name>
    <name type="common">Chinese yew</name>
    <name type="synonym">Taxus wallichiana var. chinensis</name>
    <dbReference type="NCBI Taxonomy" id="29808"/>
    <lineage>
        <taxon>Eukaryota</taxon>
        <taxon>Viridiplantae</taxon>
        <taxon>Streptophyta</taxon>
        <taxon>Embryophyta</taxon>
        <taxon>Tracheophyta</taxon>
        <taxon>Spermatophyta</taxon>
        <taxon>Pinopsida</taxon>
        <taxon>Pinidae</taxon>
        <taxon>Conifers II</taxon>
        <taxon>Cupressales</taxon>
        <taxon>Taxaceae</taxon>
        <taxon>Taxus</taxon>
    </lineage>
</organism>
<dbReference type="NCBIfam" id="TIGR01569">
    <property type="entry name" value="A_tha_TIGR01569"/>
    <property type="match status" value="1"/>
</dbReference>
<dbReference type="OMA" id="SHTHWSP"/>
<evidence type="ECO:0000313" key="11">
    <source>
        <dbReference type="Proteomes" id="UP000824469"/>
    </source>
</evidence>
<evidence type="ECO:0000256" key="3">
    <source>
        <dbReference type="ARBA" id="ARBA00011489"/>
    </source>
</evidence>
<dbReference type="PANTHER" id="PTHR36488:SF8">
    <property type="entry name" value="CASP-LIKE PROTEIN 1U1"/>
    <property type="match status" value="1"/>
</dbReference>
<keyword evidence="5 8" id="KW-0812">Transmembrane</keyword>
<evidence type="ECO:0000256" key="6">
    <source>
        <dbReference type="ARBA" id="ARBA00022989"/>
    </source>
</evidence>
<feature type="non-terminal residue" evidence="10">
    <location>
        <position position="78"/>
    </location>
</feature>
<comment type="caution">
    <text evidence="8">Lacks conserved residue(s) required for the propagation of feature annotation.</text>
</comment>
<reference evidence="10 11" key="1">
    <citation type="journal article" date="2021" name="Nat. Plants">
        <title>The Taxus genome provides insights into paclitaxel biosynthesis.</title>
        <authorList>
            <person name="Xiong X."/>
            <person name="Gou J."/>
            <person name="Liao Q."/>
            <person name="Li Y."/>
            <person name="Zhou Q."/>
            <person name="Bi G."/>
            <person name="Li C."/>
            <person name="Du R."/>
            <person name="Wang X."/>
            <person name="Sun T."/>
            <person name="Guo L."/>
            <person name="Liang H."/>
            <person name="Lu P."/>
            <person name="Wu Y."/>
            <person name="Zhang Z."/>
            <person name="Ro D.K."/>
            <person name="Shang Y."/>
            <person name="Huang S."/>
            <person name="Yan J."/>
        </authorList>
    </citation>
    <scope>NUCLEOTIDE SEQUENCE [LARGE SCALE GENOMIC DNA]</scope>
    <source>
        <strain evidence="10">Ta-2019</strain>
    </source>
</reference>
<evidence type="ECO:0000313" key="10">
    <source>
        <dbReference type="EMBL" id="KAH9307915.1"/>
    </source>
</evidence>